<dbReference type="AlphaFoldDB" id="A0A941FJP6"/>
<gene>
    <name evidence="1" type="ORF">KEH51_24485</name>
</gene>
<evidence type="ECO:0000313" key="2">
    <source>
        <dbReference type="Proteomes" id="UP000680045"/>
    </source>
</evidence>
<evidence type="ECO:0000313" key="1">
    <source>
        <dbReference type="EMBL" id="MBR8645958.1"/>
    </source>
</evidence>
<comment type="caution">
    <text evidence="1">The sequence shown here is derived from an EMBL/GenBank/DDBJ whole genome shotgun (WGS) entry which is preliminary data.</text>
</comment>
<proteinExistence type="predicted"/>
<name>A0A941FJP6_9BACI</name>
<reference evidence="1" key="1">
    <citation type="submission" date="2021-04" db="EMBL/GenBank/DDBJ databases">
        <title>Whole genome sequencing of Enterococci isolates from hospitalized patients.</title>
        <authorList>
            <person name="Ogoti B.M."/>
            <person name="Onyambu F.G."/>
        </authorList>
    </citation>
    <scope>NUCLEOTIDE SEQUENCE</scope>
    <source>
        <strain evidence="1">242</strain>
    </source>
</reference>
<dbReference type="EMBL" id="JAGTPW010000059">
    <property type="protein sequence ID" value="MBR8645958.1"/>
    <property type="molecule type" value="Genomic_DNA"/>
</dbReference>
<accession>A0A941FJP6</accession>
<sequence>MLWQEGRRTTSWIKVKNWKTVSCFITALHKENGYVSLAVFKEGAVTKIGSVKNGLSARDKSILHQLIKQNASDEDAQFFISIHPFALKFNSCTFMRKMNCVNLSFRSGFYKLLPTNVPGRSSC</sequence>
<protein>
    <submittedName>
        <fullName evidence="1">Uncharacterized protein</fullName>
    </submittedName>
</protein>
<organism evidence="1 2">
    <name type="scientific">Peribacillus frigoritolerans</name>
    <dbReference type="NCBI Taxonomy" id="450367"/>
    <lineage>
        <taxon>Bacteria</taxon>
        <taxon>Bacillati</taxon>
        <taxon>Bacillota</taxon>
        <taxon>Bacilli</taxon>
        <taxon>Bacillales</taxon>
        <taxon>Bacillaceae</taxon>
        <taxon>Peribacillus</taxon>
    </lineage>
</organism>
<dbReference type="Proteomes" id="UP000680045">
    <property type="component" value="Unassembled WGS sequence"/>
</dbReference>